<keyword evidence="2" id="KW-1185">Reference proteome</keyword>
<organism evidence="1 2">
    <name type="scientific">Acidithiobacillus ferrooxidans (strain ATCC 23270 / DSM 14882 / CIP 104768 / NCIMB 8455)</name>
    <name type="common">Ferrobacillus ferrooxidans (strain ATCC 23270)</name>
    <dbReference type="NCBI Taxonomy" id="243159"/>
    <lineage>
        <taxon>Bacteria</taxon>
        <taxon>Pseudomonadati</taxon>
        <taxon>Pseudomonadota</taxon>
        <taxon>Acidithiobacillia</taxon>
        <taxon>Acidithiobacillales</taxon>
        <taxon>Acidithiobacillaceae</taxon>
        <taxon>Acidithiobacillus</taxon>
    </lineage>
</organism>
<dbReference type="KEGG" id="afr:AFE_1571"/>
<evidence type="ECO:0000313" key="2">
    <source>
        <dbReference type="Proteomes" id="UP000001362"/>
    </source>
</evidence>
<sequence>MRLATDQLPAIDPECTCDTMRLFDVNAVGRQHFSRMSHGRYLKMAEFWFC</sequence>
<name>B7JAE7_ACIF2</name>
<evidence type="ECO:0000313" key="1">
    <source>
        <dbReference type="EMBL" id="ACK80851.1"/>
    </source>
</evidence>
<dbReference type="PaxDb" id="243159-AFE_1571"/>
<dbReference type="STRING" id="243159.AFE_1571"/>
<accession>B7JAE7</accession>
<dbReference type="AlphaFoldDB" id="B7JAE7"/>
<reference evidence="1 2" key="1">
    <citation type="journal article" date="2008" name="BMC Genomics">
        <title>Acidithiobacillus ferrooxidans metabolism: from genome sequence to industrial applications.</title>
        <authorList>
            <person name="Valdes J."/>
            <person name="Pedroso I."/>
            <person name="Quatrini R."/>
            <person name="Dodson R.J."/>
            <person name="Tettelin H."/>
            <person name="Blake R.II."/>
            <person name="Eisen J.A."/>
            <person name="Holmes D.S."/>
        </authorList>
    </citation>
    <scope>NUCLEOTIDE SEQUENCE [LARGE SCALE GENOMIC DNA]</scope>
    <source>
        <strain evidence="2">ATCC 23270 / DSM 14882 / CIP 104768 / NCIMB 8455</strain>
    </source>
</reference>
<protein>
    <submittedName>
        <fullName evidence="1">Uncharacterized protein</fullName>
    </submittedName>
</protein>
<gene>
    <name evidence="1" type="ordered locus">AFE_1571</name>
</gene>
<dbReference type="Proteomes" id="UP000001362">
    <property type="component" value="Chromosome"/>
</dbReference>
<dbReference type="EMBL" id="CP001219">
    <property type="protein sequence ID" value="ACK80851.1"/>
    <property type="molecule type" value="Genomic_DNA"/>
</dbReference>
<proteinExistence type="predicted"/>
<dbReference type="HOGENOM" id="CLU_3113463_0_0_6"/>